<feature type="compositionally biased region" description="Low complexity" evidence="1">
    <location>
        <begin position="51"/>
        <end position="61"/>
    </location>
</feature>
<dbReference type="SUPFAM" id="SSF101447">
    <property type="entry name" value="Formin homology 2 domain (FH2 domain)"/>
    <property type="match status" value="1"/>
</dbReference>
<protein>
    <submittedName>
        <fullName evidence="2">Uncharacterized protein</fullName>
    </submittedName>
</protein>
<dbReference type="Proteomes" id="UP000007802">
    <property type="component" value="Unassembled WGS sequence"/>
</dbReference>
<sequence>MSHVIRPADFVQDCANRASTQYFSQPNLVPILAAPPSPSPPPPPPPPPPIHAQQQHRNAQAASLAEKWNYIDGVVYLATAKLSLALHNTGLFGSSSPIESSAKEHGLAIFS</sequence>
<dbReference type="HOGENOM" id="CLU_2235858_0_0_1"/>
<feature type="region of interest" description="Disordered" evidence="1">
    <location>
        <begin position="30"/>
        <end position="61"/>
    </location>
</feature>
<evidence type="ECO:0000313" key="2">
    <source>
        <dbReference type="EMBL" id="EGE82593.2"/>
    </source>
</evidence>
<feature type="compositionally biased region" description="Pro residues" evidence="1">
    <location>
        <begin position="33"/>
        <end position="50"/>
    </location>
</feature>
<evidence type="ECO:0000256" key="1">
    <source>
        <dbReference type="SAM" id="MobiDB-lite"/>
    </source>
</evidence>
<dbReference type="AlphaFoldDB" id="F2TH80"/>
<organism evidence="2">
    <name type="scientific">Ajellomyces dermatitidis (strain ATCC 18188 / CBS 674.68)</name>
    <name type="common">Blastomyces dermatitidis</name>
    <dbReference type="NCBI Taxonomy" id="653446"/>
    <lineage>
        <taxon>Eukaryota</taxon>
        <taxon>Fungi</taxon>
        <taxon>Dikarya</taxon>
        <taxon>Ascomycota</taxon>
        <taxon>Pezizomycotina</taxon>
        <taxon>Eurotiomycetes</taxon>
        <taxon>Eurotiomycetidae</taxon>
        <taxon>Onygenales</taxon>
        <taxon>Ajellomycetaceae</taxon>
        <taxon>Blastomyces</taxon>
    </lineage>
</organism>
<dbReference type="EMBL" id="GG749436">
    <property type="protein sequence ID" value="EGE82593.2"/>
    <property type="molecule type" value="Genomic_DNA"/>
</dbReference>
<proteinExistence type="predicted"/>
<gene>
    <name evidence="2" type="ORF">BDDG_05537</name>
</gene>
<name>F2TH80_AJEDA</name>
<accession>F2TH80</accession>
<reference evidence="2" key="1">
    <citation type="submission" date="2010-03" db="EMBL/GenBank/DDBJ databases">
        <title>Annotation of Blastomyces dermatitidis strain ATCC 18188.</title>
        <authorList>
            <consortium name="The Broad Institute Genome Sequencing Platform"/>
            <consortium name="Broad Institute Genome Sequencing Center for Infectious Disease."/>
            <person name="Cuomo C."/>
            <person name="Klein B."/>
            <person name="Sullivan T."/>
            <person name="Heitman J."/>
            <person name="Young S."/>
            <person name="Zeng Q."/>
            <person name="Gargeya S."/>
            <person name="Alvarado L."/>
            <person name="Berlin A.M."/>
            <person name="Chapman S.B."/>
            <person name="Chen Z."/>
            <person name="Freedman E."/>
            <person name="Gellesch M."/>
            <person name="Goldberg J."/>
            <person name="Griggs A."/>
            <person name="Gujja S."/>
            <person name="Heilman E."/>
            <person name="Heiman D."/>
            <person name="Howarth C."/>
            <person name="Mehta T."/>
            <person name="Neiman D."/>
            <person name="Pearson M."/>
            <person name="Roberts A."/>
            <person name="Saif S."/>
            <person name="Shea T."/>
            <person name="Shenoy N."/>
            <person name="Sisk P."/>
            <person name="Stolte C."/>
            <person name="Sykes S."/>
            <person name="White J."/>
            <person name="Yandava C."/>
            <person name="Haas B."/>
            <person name="Nusbaum C."/>
            <person name="Birren B."/>
        </authorList>
    </citation>
    <scope>NUCLEOTIDE SEQUENCE [LARGE SCALE GENOMIC DNA]</scope>
    <source>
        <strain evidence="2">ATCC 18188</strain>
    </source>
</reference>